<dbReference type="OrthoDB" id="3687850at2"/>
<reference evidence="3 6" key="2">
    <citation type="submission" date="2018-10" db="EMBL/GenBank/DDBJ databases">
        <title>Sequencing the genomes of 1000 actinobacteria strains.</title>
        <authorList>
            <person name="Klenk H.-P."/>
        </authorList>
    </citation>
    <scope>NUCLEOTIDE SEQUENCE [LARGE SCALE GENOMIC DNA]</scope>
    <source>
        <strain evidence="3 6">DSM 45119</strain>
    </source>
</reference>
<keyword evidence="6" id="KW-1185">Reference proteome</keyword>
<feature type="region of interest" description="Disordered" evidence="1">
    <location>
        <begin position="335"/>
        <end position="444"/>
    </location>
</feature>
<feature type="compositionally biased region" description="Basic and acidic residues" evidence="1">
    <location>
        <begin position="338"/>
        <end position="351"/>
    </location>
</feature>
<sequence>MVSNQSSFSEDLDSARNELHKFGQLAGIGPQDVIPGDPATVAEIGDHLVKLGSALERAGQGIKSIDSDGWTGQAGDAFRANYLERAPGEWLKAADALTGSGQAVLDYHQVLATEKPRAQQAKAELDLSVQISEAAARKHNAAVEAYNASGSGAPPAAFVDPGAEARARAQQEIEAAKAAVQAAGERATGIVLKSLAGAPEKPGLLADLVDSLQVLGDTAYEFGAGAVEGTVGMVTGIVGLGVGLGKAYYYSMPGMNFIDPEGYAKFNEAATTTLQSVVENPYQAVKTVVDVDGWKQNPAKALGSMAPDAVASIFGGAGVATKVAKGADALSGVADAARTTDRVSDVGRHAPDNTPPWADLDSVPPPRSPEPPAPNPWDGHQFGPQGSDSLPDPEPPPAPAPEPPGRELPDWANEDIPESWLDDGNGPPQPPSDPVPDSPPVNLDNQAARLEEIARVNKELANYDRLLQDPNLDPGRRRQLENEWLNTARYLDQLKSRG</sequence>
<evidence type="ECO:0000256" key="1">
    <source>
        <dbReference type="SAM" id="MobiDB-lite"/>
    </source>
</evidence>
<feature type="compositionally biased region" description="Pro residues" evidence="1">
    <location>
        <begin position="392"/>
        <end position="403"/>
    </location>
</feature>
<dbReference type="InterPro" id="IPR049082">
    <property type="entry name" value="T7SS_signal"/>
</dbReference>
<evidence type="ECO:0000313" key="3">
    <source>
        <dbReference type="EMBL" id="RKT85859.1"/>
    </source>
</evidence>
<dbReference type="Proteomes" id="UP000199398">
    <property type="component" value="Unassembled WGS sequence"/>
</dbReference>
<protein>
    <recommendedName>
        <fullName evidence="2">Putative T7SS secretion signal domain-containing protein</fullName>
    </recommendedName>
</protein>
<feature type="compositionally biased region" description="Pro residues" evidence="1">
    <location>
        <begin position="427"/>
        <end position="439"/>
    </location>
</feature>
<proteinExistence type="predicted"/>
<dbReference type="Pfam" id="PF21725">
    <property type="entry name" value="T7SS_signal"/>
    <property type="match status" value="1"/>
</dbReference>
<feature type="compositionally biased region" description="Acidic residues" evidence="1">
    <location>
        <begin position="412"/>
        <end position="421"/>
    </location>
</feature>
<dbReference type="STRING" id="455193.SAMN05421805_1011289"/>
<feature type="compositionally biased region" description="Pro residues" evidence="1">
    <location>
        <begin position="363"/>
        <end position="375"/>
    </location>
</feature>
<feature type="domain" description="Putative T7SS secretion signal" evidence="2">
    <location>
        <begin position="30"/>
        <end position="202"/>
    </location>
</feature>
<gene>
    <name evidence="3" type="ORF">ATL45_4215</name>
    <name evidence="4" type="ORF">SAMN05421805_1011289</name>
</gene>
<evidence type="ECO:0000313" key="4">
    <source>
        <dbReference type="EMBL" id="SFM71850.1"/>
    </source>
</evidence>
<dbReference type="EMBL" id="FOUP01000001">
    <property type="protein sequence ID" value="SFM71850.1"/>
    <property type="molecule type" value="Genomic_DNA"/>
</dbReference>
<evidence type="ECO:0000313" key="5">
    <source>
        <dbReference type="Proteomes" id="UP000199398"/>
    </source>
</evidence>
<organism evidence="4 5">
    <name type="scientific">Saccharopolyspora antimicrobica</name>
    <dbReference type="NCBI Taxonomy" id="455193"/>
    <lineage>
        <taxon>Bacteria</taxon>
        <taxon>Bacillati</taxon>
        <taxon>Actinomycetota</taxon>
        <taxon>Actinomycetes</taxon>
        <taxon>Pseudonocardiales</taxon>
        <taxon>Pseudonocardiaceae</taxon>
        <taxon>Saccharopolyspora</taxon>
    </lineage>
</organism>
<reference evidence="4 5" key="1">
    <citation type="submission" date="2016-10" db="EMBL/GenBank/DDBJ databases">
        <authorList>
            <person name="de Groot N.N."/>
        </authorList>
    </citation>
    <scope>NUCLEOTIDE SEQUENCE [LARGE SCALE GENOMIC DNA]</scope>
    <source>
        <strain evidence="4 5">CPCC 201259</strain>
    </source>
</reference>
<accession>A0A1I4T5L2</accession>
<name>A0A1I4T5L2_9PSEU</name>
<dbReference type="AlphaFoldDB" id="A0A1I4T5L2"/>
<dbReference type="Proteomes" id="UP000270697">
    <property type="component" value="Unassembled WGS sequence"/>
</dbReference>
<dbReference type="EMBL" id="RBXX01000002">
    <property type="protein sequence ID" value="RKT85859.1"/>
    <property type="molecule type" value="Genomic_DNA"/>
</dbReference>
<evidence type="ECO:0000313" key="6">
    <source>
        <dbReference type="Proteomes" id="UP000270697"/>
    </source>
</evidence>
<evidence type="ECO:0000259" key="2">
    <source>
        <dbReference type="Pfam" id="PF21725"/>
    </source>
</evidence>
<dbReference type="RefSeq" id="WP_093146663.1">
    <property type="nucleotide sequence ID" value="NZ_FOUP01000001.1"/>
</dbReference>